<name>A0A2A2M5V4_9BILA</name>
<protein>
    <submittedName>
        <fullName evidence="1">Uncharacterized protein</fullName>
    </submittedName>
</protein>
<dbReference type="Proteomes" id="UP000218231">
    <property type="component" value="Unassembled WGS sequence"/>
</dbReference>
<dbReference type="AlphaFoldDB" id="A0A2A2M5V4"/>
<organism evidence="1 2">
    <name type="scientific">Diploscapter pachys</name>
    <dbReference type="NCBI Taxonomy" id="2018661"/>
    <lineage>
        <taxon>Eukaryota</taxon>
        <taxon>Metazoa</taxon>
        <taxon>Ecdysozoa</taxon>
        <taxon>Nematoda</taxon>
        <taxon>Chromadorea</taxon>
        <taxon>Rhabditida</taxon>
        <taxon>Rhabditina</taxon>
        <taxon>Rhabditomorpha</taxon>
        <taxon>Rhabditoidea</taxon>
        <taxon>Rhabditidae</taxon>
        <taxon>Diploscapter</taxon>
    </lineage>
</organism>
<reference evidence="1 2" key="1">
    <citation type="journal article" date="2017" name="Curr. Biol.">
        <title>Genome architecture and evolution of a unichromosomal asexual nematode.</title>
        <authorList>
            <person name="Fradin H."/>
            <person name="Zegar C."/>
            <person name="Gutwein M."/>
            <person name="Lucas J."/>
            <person name="Kovtun M."/>
            <person name="Corcoran D."/>
            <person name="Baugh L.R."/>
            <person name="Kiontke K."/>
            <person name="Gunsalus K."/>
            <person name="Fitch D.H."/>
            <person name="Piano F."/>
        </authorList>
    </citation>
    <scope>NUCLEOTIDE SEQUENCE [LARGE SCALE GENOMIC DNA]</scope>
    <source>
        <strain evidence="1">PF1309</strain>
    </source>
</reference>
<keyword evidence="2" id="KW-1185">Reference proteome</keyword>
<sequence length="90" mass="9944">MSFLPKPPPRFWVVDTGLLLEPVATRMPATQLSASWALRPKRARRRRRLSRSSRVLSSGGRFEPLLALTSYGPLSLSLAKSTISLLLPSA</sequence>
<dbReference type="EMBL" id="LIAE01004079">
    <property type="protein sequence ID" value="PAV93816.1"/>
    <property type="molecule type" value="Genomic_DNA"/>
</dbReference>
<accession>A0A2A2M5V4</accession>
<comment type="caution">
    <text evidence="1">The sequence shown here is derived from an EMBL/GenBank/DDBJ whole genome shotgun (WGS) entry which is preliminary data.</text>
</comment>
<evidence type="ECO:0000313" key="2">
    <source>
        <dbReference type="Proteomes" id="UP000218231"/>
    </source>
</evidence>
<evidence type="ECO:0000313" key="1">
    <source>
        <dbReference type="EMBL" id="PAV93816.1"/>
    </source>
</evidence>
<proteinExistence type="predicted"/>
<gene>
    <name evidence="1" type="ORF">WR25_06552</name>
</gene>